<evidence type="ECO:0000256" key="3">
    <source>
        <dbReference type="ARBA" id="ARBA00022840"/>
    </source>
</evidence>
<reference evidence="8" key="1">
    <citation type="submission" date="2020-07" db="EMBL/GenBank/DDBJ databases">
        <authorList>
            <person name="Lin J."/>
        </authorList>
    </citation>
    <scope>NUCLEOTIDE SEQUENCE</scope>
</reference>
<dbReference type="InterPro" id="IPR044986">
    <property type="entry name" value="KIF15/KIN-12"/>
</dbReference>
<keyword evidence="3" id="KW-0067">ATP-binding</keyword>
<keyword evidence="1" id="KW-0493">Microtubule</keyword>
<evidence type="ECO:0000313" key="8">
    <source>
        <dbReference type="EMBL" id="CAD1833730.1"/>
    </source>
</evidence>
<feature type="region of interest" description="Disordered" evidence="7">
    <location>
        <begin position="167"/>
        <end position="191"/>
    </location>
</feature>
<dbReference type="GO" id="GO:0005874">
    <property type="term" value="C:microtubule"/>
    <property type="evidence" value="ECO:0007669"/>
    <property type="project" value="UniProtKB-KW"/>
</dbReference>
<dbReference type="EMBL" id="LR862151">
    <property type="protein sequence ID" value="CAD1833730.1"/>
    <property type="molecule type" value="Genomic_DNA"/>
</dbReference>
<evidence type="ECO:0000256" key="1">
    <source>
        <dbReference type="ARBA" id="ARBA00022701"/>
    </source>
</evidence>
<dbReference type="GO" id="GO:0005524">
    <property type="term" value="F:ATP binding"/>
    <property type="evidence" value="ECO:0007669"/>
    <property type="project" value="UniProtKB-KW"/>
</dbReference>
<feature type="coiled-coil region" evidence="6">
    <location>
        <begin position="91"/>
        <end position="146"/>
    </location>
</feature>
<dbReference type="PANTHER" id="PTHR37739:SF19">
    <property type="entry name" value="KINESIN-LIKE PROTEIN KIN-12E"/>
    <property type="match status" value="1"/>
</dbReference>
<keyword evidence="4 6" id="KW-0175">Coiled coil</keyword>
<dbReference type="PANTHER" id="PTHR37739">
    <property type="entry name" value="KINESIN-LIKE PROTEIN KIN-12D"/>
    <property type="match status" value="1"/>
</dbReference>
<evidence type="ECO:0000256" key="2">
    <source>
        <dbReference type="ARBA" id="ARBA00022741"/>
    </source>
</evidence>
<evidence type="ECO:0000256" key="4">
    <source>
        <dbReference type="ARBA" id="ARBA00023054"/>
    </source>
</evidence>
<keyword evidence="5" id="KW-0505">Motor protein</keyword>
<name>A0A6V7PSC2_ANACO</name>
<proteinExistence type="predicted"/>
<evidence type="ECO:0000256" key="7">
    <source>
        <dbReference type="SAM" id="MobiDB-lite"/>
    </source>
</evidence>
<keyword evidence="2" id="KW-0547">Nucleotide-binding</keyword>
<protein>
    <submittedName>
        <fullName evidence="8">Uncharacterized protein</fullName>
    </submittedName>
</protein>
<gene>
    <name evidence="8" type="ORF">CB5_LOCUS16941</name>
</gene>
<feature type="coiled-coil region" evidence="6">
    <location>
        <begin position="2"/>
        <end position="29"/>
    </location>
</feature>
<accession>A0A6V7PSC2</accession>
<evidence type="ECO:0000256" key="6">
    <source>
        <dbReference type="SAM" id="Coils"/>
    </source>
</evidence>
<sequence>MSMEKDQELAMARLRIEELEALVSNKQKEVCQLTARLATVDTMTHDVIRDLLGIKLDMTNYANLIDQEQLQKLLTEYHEQTEKSKTKDMEILNLKKQIDHLIHERNSLIEEIDQRSEDILACQLTVERLQQREQLLLAQNEMLKVDKASLHQKIIELDETMELIAESRNSEDRTQKPRNSGGSSGNFGSDEFSKRLARSDKLLSHARHELPRYRKSSNSIQLD</sequence>
<evidence type="ECO:0000256" key="5">
    <source>
        <dbReference type="ARBA" id="ARBA00023175"/>
    </source>
</evidence>
<organism evidence="8">
    <name type="scientific">Ananas comosus var. bracteatus</name>
    <name type="common">red pineapple</name>
    <dbReference type="NCBI Taxonomy" id="296719"/>
    <lineage>
        <taxon>Eukaryota</taxon>
        <taxon>Viridiplantae</taxon>
        <taxon>Streptophyta</taxon>
        <taxon>Embryophyta</taxon>
        <taxon>Tracheophyta</taxon>
        <taxon>Spermatophyta</taxon>
        <taxon>Magnoliopsida</taxon>
        <taxon>Liliopsida</taxon>
        <taxon>Poales</taxon>
        <taxon>Bromeliaceae</taxon>
        <taxon>Bromelioideae</taxon>
        <taxon>Ananas</taxon>
    </lineage>
</organism>
<dbReference type="AlphaFoldDB" id="A0A6V7PSC2"/>